<dbReference type="GO" id="GO:0004222">
    <property type="term" value="F:metalloendopeptidase activity"/>
    <property type="evidence" value="ECO:0007669"/>
    <property type="project" value="TreeGrafter"/>
</dbReference>
<dbReference type="AlphaFoldDB" id="A0A931E677"/>
<feature type="domain" description="M23ase beta-sheet core" evidence="1">
    <location>
        <begin position="93"/>
        <end position="192"/>
    </location>
</feature>
<keyword evidence="3" id="KW-1185">Reference proteome</keyword>
<organism evidence="2 3">
    <name type="scientific">Panacibacter microcysteis</name>
    <dbReference type="NCBI Taxonomy" id="2793269"/>
    <lineage>
        <taxon>Bacteria</taxon>
        <taxon>Pseudomonadati</taxon>
        <taxon>Bacteroidota</taxon>
        <taxon>Chitinophagia</taxon>
        <taxon>Chitinophagales</taxon>
        <taxon>Chitinophagaceae</taxon>
        <taxon>Panacibacter</taxon>
    </lineage>
</organism>
<accession>A0A931E677</accession>
<dbReference type="CDD" id="cd12797">
    <property type="entry name" value="M23_peptidase"/>
    <property type="match status" value="1"/>
</dbReference>
<comment type="caution">
    <text evidence="2">The sequence shown here is derived from an EMBL/GenBank/DDBJ whole genome shotgun (WGS) entry which is preliminary data.</text>
</comment>
<dbReference type="PANTHER" id="PTHR21666:SF270">
    <property type="entry name" value="MUREIN HYDROLASE ACTIVATOR ENVC"/>
    <property type="match status" value="1"/>
</dbReference>
<sequence>MIANLLRKYSSTFHPVVPFKAEHDRLLLMDFTDANTKLTPPILTDTLLFSAYVHTELQNTGALYGIGGYAENRTIYSRSPHFHTAAHEEPRRLHLGVDIWGSAGTPVFAPLGGMVHSFAFNNAYGDYGATIVLLHQLDGMAFYTLYGHLSLPDIAVLKEGHYINRGQLFAHFGTPEENGYWPPHLHLQVIENMELKEGDYPGVCKLSEREKYLTNCPDPDILLGMMQYASARHSH</sequence>
<dbReference type="Proteomes" id="UP000628448">
    <property type="component" value="Unassembled WGS sequence"/>
</dbReference>
<evidence type="ECO:0000259" key="1">
    <source>
        <dbReference type="Pfam" id="PF01551"/>
    </source>
</evidence>
<dbReference type="PANTHER" id="PTHR21666">
    <property type="entry name" value="PEPTIDASE-RELATED"/>
    <property type="match status" value="1"/>
</dbReference>
<evidence type="ECO:0000313" key="2">
    <source>
        <dbReference type="EMBL" id="MBG9375788.1"/>
    </source>
</evidence>
<reference evidence="2" key="1">
    <citation type="submission" date="2020-11" db="EMBL/GenBank/DDBJ databases">
        <title>Bacterial whole genome sequence for Panacibacter sp. DH6.</title>
        <authorList>
            <person name="Le V."/>
            <person name="Ko S."/>
            <person name="Ahn C.-Y."/>
            <person name="Oh H.-M."/>
        </authorList>
    </citation>
    <scope>NUCLEOTIDE SEQUENCE</scope>
    <source>
        <strain evidence="2">DH6</strain>
    </source>
</reference>
<evidence type="ECO:0000313" key="3">
    <source>
        <dbReference type="Proteomes" id="UP000628448"/>
    </source>
</evidence>
<gene>
    <name evidence="2" type="ORF">I5907_06050</name>
</gene>
<dbReference type="InterPro" id="IPR011055">
    <property type="entry name" value="Dup_hybrid_motif"/>
</dbReference>
<protein>
    <submittedName>
        <fullName evidence="2">Peptidoglycan DD-metalloendopeptidase family protein</fullName>
    </submittedName>
</protein>
<dbReference type="InterPro" id="IPR050570">
    <property type="entry name" value="Cell_wall_metabolism_enzyme"/>
</dbReference>
<dbReference type="RefSeq" id="WP_196989818.1">
    <property type="nucleotide sequence ID" value="NZ_JADWYR010000001.1"/>
</dbReference>
<dbReference type="SUPFAM" id="SSF51261">
    <property type="entry name" value="Duplicated hybrid motif"/>
    <property type="match status" value="1"/>
</dbReference>
<dbReference type="EMBL" id="JADWYR010000001">
    <property type="protein sequence ID" value="MBG9375788.1"/>
    <property type="molecule type" value="Genomic_DNA"/>
</dbReference>
<dbReference type="Gene3D" id="2.70.70.10">
    <property type="entry name" value="Glucose Permease (Domain IIA)"/>
    <property type="match status" value="1"/>
</dbReference>
<dbReference type="Pfam" id="PF01551">
    <property type="entry name" value="Peptidase_M23"/>
    <property type="match status" value="1"/>
</dbReference>
<dbReference type="InterPro" id="IPR016047">
    <property type="entry name" value="M23ase_b-sheet_dom"/>
</dbReference>
<proteinExistence type="predicted"/>
<name>A0A931E677_9BACT</name>